<dbReference type="AlphaFoldDB" id="A0A7X3MLR3"/>
<comment type="caution">
    <text evidence="2">The sequence shown here is derived from an EMBL/GenBank/DDBJ whole genome shotgun (WGS) entry which is preliminary data.</text>
</comment>
<dbReference type="EMBL" id="WUQX01000001">
    <property type="protein sequence ID" value="MXP78758.1"/>
    <property type="molecule type" value="Genomic_DNA"/>
</dbReference>
<accession>A0A7X3MLR3</accession>
<sequence length="35" mass="4089">MKVDNAWIPTRIEMGDGWYLVELPRISLDGLIVRM</sequence>
<evidence type="ECO:0000313" key="3">
    <source>
        <dbReference type="Proteomes" id="UP000460412"/>
    </source>
</evidence>
<protein>
    <recommendedName>
        <fullName evidence="1">DUF5348 domain-containing protein</fullName>
    </recommendedName>
</protein>
<proteinExistence type="predicted"/>
<feature type="domain" description="DUF5348" evidence="1">
    <location>
        <begin position="2"/>
        <end position="34"/>
    </location>
</feature>
<gene>
    <name evidence="2" type="ORF">GN277_26485</name>
</gene>
<evidence type="ECO:0000259" key="1">
    <source>
        <dbReference type="Pfam" id="PF17295"/>
    </source>
</evidence>
<dbReference type="InterPro" id="IPR035255">
    <property type="entry name" value="DUF5348"/>
</dbReference>
<keyword evidence="3" id="KW-1185">Reference proteome</keyword>
<dbReference type="Pfam" id="PF17295">
    <property type="entry name" value="DUF5348"/>
    <property type="match status" value="1"/>
</dbReference>
<dbReference type="Proteomes" id="UP000460412">
    <property type="component" value="Unassembled WGS sequence"/>
</dbReference>
<reference evidence="2 3" key="1">
    <citation type="submission" date="2019-12" db="EMBL/GenBank/DDBJ databases">
        <title>Sporaefaciens musculi gen. nov., sp. nov., a novel bacterium isolated from the caecum of an obese mouse.</title>
        <authorList>
            <person name="Rasmussen T.S."/>
            <person name="Streidl T."/>
            <person name="Hitch T.C.A."/>
            <person name="Wortmann E."/>
            <person name="Deptula P."/>
            <person name="Hansen M."/>
            <person name="Nielsen D.S."/>
            <person name="Clavel T."/>
            <person name="Vogensen F.K."/>
        </authorList>
    </citation>
    <scope>NUCLEOTIDE SEQUENCE [LARGE SCALE GENOMIC DNA]</scope>
    <source>
        <strain evidence="2 3">WCA-9-b2</strain>
    </source>
</reference>
<organism evidence="2 3">
    <name type="scientific">Sporofaciens musculi</name>
    <dbReference type="NCBI Taxonomy" id="2681861"/>
    <lineage>
        <taxon>Bacteria</taxon>
        <taxon>Bacillati</taxon>
        <taxon>Bacillota</taxon>
        <taxon>Clostridia</taxon>
        <taxon>Lachnospirales</taxon>
        <taxon>Lachnospiraceae</taxon>
        <taxon>Sporofaciens</taxon>
    </lineage>
</organism>
<dbReference type="Gene3D" id="2.40.10.390">
    <property type="match status" value="1"/>
</dbReference>
<evidence type="ECO:0000313" key="2">
    <source>
        <dbReference type="EMBL" id="MXP78758.1"/>
    </source>
</evidence>
<name>A0A7X3MLR3_9FIRM</name>